<dbReference type="GO" id="GO:0046872">
    <property type="term" value="F:metal ion binding"/>
    <property type="evidence" value="ECO:0007669"/>
    <property type="project" value="UniProtKB-KW"/>
</dbReference>
<feature type="domain" description="Isopenicillin N synthase-like Fe(2+) 2OG dioxygenase" evidence="5">
    <location>
        <begin position="302"/>
        <end position="374"/>
    </location>
</feature>
<evidence type="ECO:0000313" key="8">
    <source>
        <dbReference type="Proteomes" id="UP001202328"/>
    </source>
</evidence>
<dbReference type="Gene3D" id="2.60.120.330">
    <property type="entry name" value="B-lactam Antibiotic, Isopenicillin N Synthase, Chain"/>
    <property type="match status" value="1"/>
</dbReference>
<dbReference type="PANTHER" id="PTHR34945">
    <property type="entry name" value="2-OXOGLUTARATE (2OG) AND FE(II)-DEPENDENT OXYGENASE SUPERFAMILY PROTEIN"/>
    <property type="match status" value="1"/>
</dbReference>
<dbReference type="AlphaFoldDB" id="A0AAD4X813"/>
<evidence type="ECO:0000259" key="5">
    <source>
        <dbReference type="Pfam" id="PF03171"/>
    </source>
</evidence>
<dbReference type="EMBL" id="JAJJMB010015003">
    <property type="protein sequence ID" value="KAI3856410.1"/>
    <property type="molecule type" value="Genomic_DNA"/>
</dbReference>
<gene>
    <name evidence="7" type="ORF">MKW98_031771</name>
</gene>
<accession>A0AAD4X813</accession>
<evidence type="ECO:0000256" key="3">
    <source>
        <dbReference type="SAM" id="MobiDB-lite"/>
    </source>
</evidence>
<dbReference type="Pfam" id="PF03171">
    <property type="entry name" value="2OG-FeII_Oxy"/>
    <property type="match status" value="1"/>
</dbReference>
<evidence type="ECO:0000259" key="6">
    <source>
        <dbReference type="Pfam" id="PF14226"/>
    </source>
</evidence>
<protein>
    <submittedName>
        <fullName evidence="7">Uncharacterized protein</fullName>
    </submittedName>
</protein>
<feature type="region of interest" description="Disordered" evidence="3">
    <location>
        <begin position="43"/>
        <end position="62"/>
    </location>
</feature>
<sequence>MPPPLQIILPPLQQRNQTDFRAPPPSPIGNNRKSAFILPQQNQTDFRAPPPSPIGNNDTNRKSTFVNENELNEFLERSLQVPDLVLPINRVFPREILSTEKPPEIDYNSLTSSTQFDSKVLESISVIGCFQLLNHGISNDLIESVLNDSLRVFGISKKYKSILSRNSGKPYGFEEFFSGGNDEEMETSEEFVWCRDSKLNILMEVFWSDGYLNFSQKLENLSTEIQKIAAKILRVLSESNTLIRRELAKENTNLTNKDGLVCCMYKHCKNVNLDMGNARLSENSLKSDVIRMLVKGSDYSHALSVHVFDASSSGFNLYSKKGWVSFCPSRNALVVTVGDQIQAGSVGQYKHVIGRPLFQRKAENRVSMAFHYSPPTISTAEKFPSTEINSITLRQQCRLAIFFILFYHFIPSNFRLGILFTLFYHFILSNFSLAIFFTLFYHFILCNF</sequence>
<proteinExistence type="predicted"/>
<evidence type="ECO:0000256" key="2">
    <source>
        <dbReference type="ARBA" id="ARBA00023004"/>
    </source>
</evidence>
<keyword evidence="8" id="KW-1185">Reference proteome</keyword>
<keyword evidence="4" id="KW-0812">Transmembrane</keyword>
<dbReference type="InterPro" id="IPR027443">
    <property type="entry name" value="IPNS-like_sf"/>
</dbReference>
<dbReference type="InterPro" id="IPR044861">
    <property type="entry name" value="IPNS-like_FE2OG_OXY"/>
</dbReference>
<dbReference type="SUPFAM" id="SSF51197">
    <property type="entry name" value="Clavaminate synthase-like"/>
    <property type="match status" value="1"/>
</dbReference>
<evidence type="ECO:0000256" key="1">
    <source>
        <dbReference type="ARBA" id="ARBA00022723"/>
    </source>
</evidence>
<dbReference type="InterPro" id="IPR026992">
    <property type="entry name" value="DIOX_N"/>
</dbReference>
<feature type="domain" description="Non-haem dioxygenase N-terminal" evidence="6">
    <location>
        <begin position="103"/>
        <end position="191"/>
    </location>
</feature>
<name>A0AAD4X813_9MAGN</name>
<dbReference type="Pfam" id="PF14226">
    <property type="entry name" value="DIOX_N"/>
    <property type="match status" value="1"/>
</dbReference>
<keyword evidence="4" id="KW-0472">Membrane</keyword>
<evidence type="ECO:0000313" key="7">
    <source>
        <dbReference type="EMBL" id="KAI3856410.1"/>
    </source>
</evidence>
<organism evidence="7 8">
    <name type="scientific">Papaver atlanticum</name>
    <dbReference type="NCBI Taxonomy" id="357466"/>
    <lineage>
        <taxon>Eukaryota</taxon>
        <taxon>Viridiplantae</taxon>
        <taxon>Streptophyta</taxon>
        <taxon>Embryophyta</taxon>
        <taxon>Tracheophyta</taxon>
        <taxon>Spermatophyta</taxon>
        <taxon>Magnoliopsida</taxon>
        <taxon>Ranunculales</taxon>
        <taxon>Papaveraceae</taxon>
        <taxon>Papaveroideae</taxon>
        <taxon>Papaver</taxon>
    </lineage>
</organism>
<keyword evidence="2" id="KW-0408">Iron</keyword>
<feature type="compositionally biased region" description="Low complexity" evidence="3">
    <location>
        <begin position="1"/>
        <end position="14"/>
    </location>
</feature>
<dbReference type="Proteomes" id="UP001202328">
    <property type="component" value="Unassembled WGS sequence"/>
</dbReference>
<reference evidence="7" key="1">
    <citation type="submission" date="2022-04" db="EMBL/GenBank/DDBJ databases">
        <title>A functionally conserved STORR gene fusion in Papaver species that diverged 16.8 million years ago.</title>
        <authorList>
            <person name="Catania T."/>
        </authorList>
    </citation>
    <scope>NUCLEOTIDE SEQUENCE</scope>
    <source>
        <strain evidence="7">S-188037</strain>
    </source>
</reference>
<keyword evidence="4" id="KW-1133">Transmembrane helix</keyword>
<evidence type="ECO:0000256" key="4">
    <source>
        <dbReference type="SAM" id="Phobius"/>
    </source>
</evidence>
<keyword evidence="1" id="KW-0479">Metal-binding</keyword>
<feature type="region of interest" description="Disordered" evidence="3">
    <location>
        <begin position="1"/>
        <end position="33"/>
    </location>
</feature>
<comment type="caution">
    <text evidence="7">The sequence shown here is derived from an EMBL/GenBank/DDBJ whole genome shotgun (WGS) entry which is preliminary data.</text>
</comment>
<feature type="transmembrane region" description="Helical" evidence="4">
    <location>
        <begin position="422"/>
        <end position="444"/>
    </location>
</feature>
<dbReference type="PANTHER" id="PTHR34945:SF8">
    <property type="entry name" value="DOWNSTREAM TARGET OF AGL15-4"/>
    <property type="match status" value="1"/>
</dbReference>